<reference evidence="5" key="1">
    <citation type="submission" date="2021-08" db="EMBL/GenBank/DDBJ databases">
        <title>WGS assembly of Ceratopteris richardii.</title>
        <authorList>
            <person name="Marchant D.B."/>
            <person name="Chen G."/>
            <person name="Jenkins J."/>
            <person name="Shu S."/>
            <person name="Leebens-Mack J."/>
            <person name="Grimwood J."/>
            <person name="Schmutz J."/>
            <person name="Soltis P."/>
            <person name="Soltis D."/>
            <person name="Chen Z.-H."/>
        </authorList>
    </citation>
    <scope>NUCLEOTIDE SEQUENCE</scope>
    <source>
        <strain evidence="5">Whitten #5841</strain>
        <tissue evidence="5">Leaf</tissue>
    </source>
</reference>
<evidence type="ECO:0000256" key="1">
    <source>
        <dbReference type="ARBA" id="ARBA00004123"/>
    </source>
</evidence>
<dbReference type="Proteomes" id="UP000825935">
    <property type="component" value="Chromosome 5"/>
</dbReference>
<accession>A0A8T2USP9</accession>
<dbReference type="EMBL" id="CM035410">
    <property type="protein sequence ID" value="KAH7436803.1"/>
    <property type="molecule type" value="Genomic_DNA"/>
</dbReference>
<dbReference type="InterPro" id="IPR008251">
    <property type="entry name" value="Chromo_shadow_dom"/>
</dbReference>
<dbReference type="PANTHER" id="PTHR47240:SF2">
    <property type="entry name" value="CHROMO DOMAIN-CONTAINING PROTEIN LHP1"/>
    <property type="match status" value="1"/>
</dbReference>
<feature type="domain" description="Chromo shadow" evidence="4">
    <location>
        <begin position="249"/>
        <end position="319"/>
    </location>
</feature>
<proteinExistence type="predicted"/>
<evidence type="ECO:0000313" key="5">
    <source>
        <dbReference type="EMBL" id="KAH7436803.1"/>
    </source>
</evidence>
<name>A0A8T2USP9_CERRI</name>
<comment type="subcellular location">
    <subcellularLocation>
        <location evidence="1">Nucleus</location>
    </subcellularLocation>
</comment>
<evidence type="ECO:0000259" key="4">
    <source>
        <dbReference type="SMART" id="SM00300"/>
    </source>
</evidence>
<evidence type="ECO:0000256" key="3">
    <source>
        <dbReference type="SAM" id="MobiDB-lite"/>
    </source>
</evidence>
<protein>
    <recommendedName>
        <fullName evidence="4">Chromo shadow domain-containing protein</fullName>
    </recommendedName>
</protein>
<dbReference type="GO" id="GO:0031507">
    <property type="term" value="P:heterochromatin formation"/>
    <property type="evidence" value="ECO:0007669"/>
    <property type="project" value="InterPro"/>
</dbReference>
<feature type="region of interest" description="Disordered" evidence="3">
    <location>
        <begin position="227"/>
        <end position="250"/>
    </location>
</feature>
<sequence>MAVLTGRVLPYSSAVKSGKRGRNKRKNEVTTLDQKRKWEFSGNEMQRNSINCNEDTVPASDIGAVSSLRRKDNEKAEVYPSLYGNLLLQTEYQHEDGISLQHGIIGKEEIGLPETKTSHKDSMQAMLLSEKVSASGAEDIDPSFPVGGVEITKGVDEKSGRLLTGHLEDNAESIEEASLLQHSSSTFMKASEGEFPTKALDSVDFNAKAMVVDGNSEDMKEQASWLTVPGSGAEASDATQAEEPKLSSLPSHATPSLVKVLKAINYSSSSVGEKQDVIIVFKVSRADGDVVFVDNKYLKENYPSLLIEFYEEHLQCSSTNSSTT</sequence>
<gene>
    <name evidence="5" type="ORF">KP509_05G036400</name>
</gene>
<dbReference type="GO" id="GO:0005634">
    <property type="term" value="C:nucleus"/>
    <property type="evidence" value="ECO:0007669"/>
    <property type="project" value="UniProtKB-SubCell"/>
</dbReference>
<dbReference type="PANTHER" id="PTHR47240">
    <property type="entry name" value="CHROMO DOMAIN-CONTAINING PROTEIN LHP1"/>
    <property type="match status" value="1"/>
</dbReference>
<dbReference type="SMART" id="SM00300">
    <property type="entry name" value="ChSh"/>
    <property type="match status" value="1"/>
</dbReference>
<evidence type="ECO:0000256" key="2">
    <source>
        <dbReference type="ARBA" id="ARBA00023242"/>
    </source>
</evidence>
<dbReference type="InterPro" id="IPR044251">
    <property type="entry name" value="LHP1-like"/>
</dbReference>
<dbReference type="AlphaFoldDB" id="A0A8T2USP9"/>
<comment type="caution">
    <text evidence="5">The sequence shown here is derived from an EMBL/GenBank/DDBJ whole genome shotgun (WGS) entry which is preliminary data.</text>
</comment>
<dbReference type="OrthoDB" id="1918685at2759"/>
<keyword evidence="2" id="KW-0539">Nucleus</keyword>
<keyword evidence="6" id="KW-1185">Reference proteome</keyword>
<evidence type="ECO:0000313" key="6">
    <source>
        <dbReference type="Proteomes" id="UP000825935"/>
    </source>
</evidence>
<organism evidence="5 6">
    <name type="scientific">Ceratopteris richardii</name>
    <name type="common">Triangle waterfern</name>
    <dbReference type="NCBI Taxonomy" id="49495"/>
    <lineage>
        <taxon>Eukaryota</taxon>
        <taxon>Viridiplantae</taxon>
        <taxon>Streptophyta</taxon>
        <taxon>Embryophyta</taxon>
        <taxon>Tracheophyta</taxon>
        <taxon>Polypodiopsida</taxon>
        <taxon>Polypodiidae</taxon>
        <taxon>Polypodiales</taxon>
        <taxon>Pteridineae</taxon>
        <taxon>Pteridaceae</taxon>
        <taxon>Parkerioideae</taxon>
        <taxon>Ceratopteris</taxon>
    </lineage>
</organism>